<accession>A0ABT6L058</accession>
<keyword evidence="2" id="KW-1185">Reference proteome</keyword>
<sequence>MPIFLLGSRTRDVEIPNEPISVTIAESSGNVQLRVASDGSQRVLRINSAAVTIPWLTEPATVGVEPVGVPTFGNEAVVQLVIGPDSADVAGEMDPVQVVFDPVDVSGCRFVELAELTPRDRKIKVVARVFSDAALSPLASMARTAARRSSGASPRLSGARLSIGVDTSASMWWSFHDGSVSAAIDLIVGVADAVGIRDVSTTMVGAGCTPVEAPAAQMAAAVARAPLRWSAGVRWSRMPEAEHTILLTDSVSQLAQRRSPTMWISADERFAELGPVLPPPPPGIDASQHLADHPAIVGQVADRLLRVIG</sequence>
<organism evidence="1 2">
    <name type="scientific">Mycolicibacterium frederiksbergense</name>
    <dbReference type="NCBI Taxonomy" id="117567"/>
    <lineage>
        <taxon>Bacteria</taxon>
        <taxon>Bacillati</taxon>
        <taxon>Actinomycetota</taxon>
        <taxon>Actinomycetes</taxon>
        <taxon>Mycobacteriales</taxon>
        <taxon>Mycobacteriaceae</taxon>
        <taxon>Mycolicibacterium</taxon>
    </lineage>
</organism>
<evidence type="ECO:0000313" key="1">
    <source>
        <dbReference type="EMBL" id="MDH6196278.1"/>
    </source>
</evidence>
<protein>
    <recommendedName>
        <fullName evidence="3">VWA domain-containing protein</fullName>
    </recommendedName>
</protein>
<dbReference type="Proteomes" id="UP001160130">
    <property type="component" value="Unassembled WGS sequence"/>
</dbReference>
<comment type="caution">
    <text evidence="1">The sequence shown here is derived from an EMBL/GenBank/DDBJ whole genome shotgun (WGS) entry which is preliminary data.</text>
</comment>
<reference evidence="1 2" key="1">
    <citation type="submission" date="2023-04" db="EMBL/GenBank/DDBJ databases">
        <title>Forest soil microbial communities from Buena Vista Peninsula, Colon Province, Panama.</title>
        <authorList>
            <person name="Bouskill N."/>
        </authorList>
    </citation>
    <scope>NUCLEOTIDE SEQUENCE [LARGE SCALE GENOMIC DNA]</scope>
    <source>
        <strain evidence="1 2">AC80</strain>
    </source>
</reference>
<evidence type="ECO:0000313" key="2">
    <source>
        <dbReference type="Proteomes" id="UP001160130"/>
    </source>
</evidence>
<name>A0ABT6L058_9MYCO</name>
<dbReference type="EMBL" id="JARXVE010000004">
    <property type="protein sequence ID" value="MDH6196278.1"/>
    <property type="molecule type" value="Genomic_DNA"/>
</dbReference>
<proteinExistence type="predicted"/>
<gene>
    <name evidence="1" type="ORF">M2272_002921</name>
</gene>
<evidence type="ECO:0008006" key="3">
    <source>
        <dbReference type="Google" id="ProtNLM"/>
    </source>
</evidence>